<sequence length="131" mass="13680">MGDGWIVGAAPSRASIRGGADGFRANAGPTRTGECGPVASRGWRAVRRWAPLAGGHPRKRRGRGGQDRPGPWTGAAPMLSQQGLGRLWRRRGKGFGRKAGVDAGEKCCAGATAAEGEWAAQAGFLGRFARQ</sequence>
<organism evidence="2 3">
    <name type="scientific">Lysobacter enzymogenes</name>
    <dbReference type="NCBI Taxonomy" id="69"/>
    <lineage>
        <taxon>Bacteria</taxon>
        <taxon>Pseudomonadati</taxon>
        <taxon>Pseudomonadota</taxon>
        <taxon>Gammaproteobacteria</taxon>
        <taxon>Lysobacterales</taxon>
        <taxon>Lysobacteraceae</taxon>
        <taxon>Lysobacter</taxon>
    </lineage>
</organism>
<feature type="region of interest" description="Disordered" evidence="1">
    <location>
        <begin position="16"/>
        <end position="83"/>
    </location>
</feature>
<name>A0A0S2DG15_LYSEN</name>
<dbReference type="AlphaFoldDB" id="A0A0S2DG15"/>
<evidence type="ECO:0000256" key="1">
    <source>
        <dbReference type="SAM" id="MobiDB-lite"/>
    </source>
</evidence>
<dbReference type="KEGG" id="lez:GLE_2155"/>
<proteinExistence type="predicted"/>
<dbReference type="PATRIC" id="fig|69.6.peg.2118"/>
<evidence type="ECO:0000313" key="2">
    <source>
        <dbReference type="EMBL" id="ALN57505.1"/>
    </source>
</evidence>
<dbReference type="Proteomes" id="UP000061569">
    <property type="component" value="Chromosome"/>
</dbReference>
<evidence type="ECO:0000313" key="3">
    <source>
        <dbReference type="Proteomes" id="UP000061569"/>
    </source>
</evidence>
<dbReference type="EMBL" id="CP013140">
    <property type="protein sequence ID" value="ALN57505.1"/>
    <property type="molecule type" value="Genomic_DNA"/>
</dbReference>
<accession>A0A0S2DG15</accession>
<protein>
    <submittedName>
        <fullName evidence="2">Uncharacterized protein</fullName>
    </submittedName>
</protein>
<reference evidence="2 3" key="1">
    <citation type="submission" date="2015-11" db="EMBL/GenBank/DDBJ databases">
        <title>Genome sequences of Lysobacter enzymogenes strain C3 and Lysobacter antibioticus ATCC 29479.</title>
        <authorList>
            <person name="Kobayashi D.Y."/>
        </authorList>
    </citation>
    <scope>NUCLEOTIDE SEQUENCE [LARGE SCALE GENOMIC DNA]</scope>
    <source>
        <strain evidence="2 3">C3</strain>
    </source>
</reference>
<gene>
    <name evidence="2" type="ORF">GLE_2155</name>
</gene>